<comment type="caution">
    <text evidence="2">The sequence shown here is derived from an EMBL/GenBank/DDBJ whole genome shotgun (WGS) entry which is preliminary data.</text>
</comment>
<evidence type="ECO:0000313" key="2">
    <source>
        <dbReference type="EMBL" id="GBO38010.1"/>
    </source>
</evidence>
<evidence type="ECO:0000259" key="1">
    <source>
        <dbReference type="Pfam" id="PF20700"/>
    </source>
</evidence>
<dbReference type="EMBL" id="BGPR01062606">
    <property type="protein sequence ID" value="GBO38010.1"/>
    <property type="molecule type" value="Genomic_DNA"/>
</dbReference>
<protein>
    <recommendedName>
        <fullName evidence="1">Mutator-like transposase domain-containing protein</fullName>
    </recommendedName>
</protein>
<keyword evidence="3" id="KW-1185">Reference proteome</keyword>
<dbReference type="Pfam" id="PF20700">
    <property type="entry name" value="Mutator"/>
    <property type="match status" value="1"/>
</dbReference>
<reference evidence="2 3" key="1">
    <citation type="journal article" date="2019" name="Sci. Rep.">
        <title>Orb-weaving spider Araneus ventricosus genome elucidates the spidroin gene catalogue.</title>
        <authorList>
            <person name="Kono N."/>
            <person name="Nakamura H."/>
            <person name="Ohtoshi R."/>
            <person name="Moran D.A.P."/>
            <person name="Shinohara A."/>
            <person name="Yoshida Y."/>
            <person name="Fujiwara M."/>
            <person name="Mori M."/>
            <person name="Tomita M."/>
            <person name="Arakawa K."/>
        </authorList>
    </citation>
    <scope>NUCLEOTIDE SEQUENCE [LARGE SCALE GENOMIC DNA]</scope>
</reference>
<organism evidence="2 3">
    <name type="scientific">Araneus ventricosus</name>
    <name type="common">Orbweaver spider</name>
    <name type="synonym">Epeira ventricosa</name>
    <dbReference type="NCBI Taxonomy" id="182803"/>
    <lineage>
        <taxon>Eukaryota</taxon>
        <taxon>Metazoa</taxon>
        <taxon>Ecdysozoa</taxon>
        <taxon>Arthropoda</taxon>
        <taxon>Chelicerata</taxon>
        <taxon>Arachnida</taxon>
        <taxon>Araneae</taxon>
        <taxon>Araneomorphae</taxon>
        <taxon>Entelegynae</taxon>
        <taxon>Araneoidea</taxon>
        <taxon>Araneidae</taxon>
        <taxon>Araneus</taxon>
    </lineage>
</organism>
<dbReference type="OrthoDB" id="6431392at2759"/>
<accession>A0A4Y2WNJ4</accession>
<evidence type="ECO:0000313" key="3">
    <source>
        <dbReference type="Proteomes" id="UP000499080"/>
    </source>
</evidence>
<name>A0A4Y2WNJ4_ARAVE</name>
<proteinExistence type="predicted"/>
<sequence length="185" mass="20410">MNVQYMSKEKFACSEKIASGIVDNCAQEKMLEAINEEKTLAQIKGLVWFTGAKPIFDYAAPNIAQIKGDVDADGFHCITVIVDCWCKRSYGHGYTNSSGVSVIIGMLTQKILFIGVPTRYVCLICLSISKGRTKERKNASWKNWNGPSTAMESDAIVEGLLYLESTHGIRCTRMIGDGDSNIIIK</sequence>
<feature type="domain" description="Mutator-like transposase" evidence="1">
    <location>
        <begin position="62"/>
        <end position="183"/>
    </location>
</feature>
<dbReference type="InterPro" id="IPR049012">
    <property type="entry name" value="Mutator_transp_dom"/>
</dbReference>
<dbReference type="Proteomes" id="UP000499080">
    <property type="component" value="Unassembled WGS sequence"/>
</dbReference>
<gene>
    <name evidence="2" type="ORF">AVEN_95659_1</name>
</gene>
<dbReference type="AlphaFoldDB" id="A0A4Y2WNJ4"/>